<dbReference type="RefSeq" id="WP_096610365.1">
    <property type="nucleotide sequence ID" value="NZ_NWVD01000001.1"/>
</dbReference>
<gene>
    <name evidence="1" type="ORF">COA17_04450</name>
</gene>
<proteinExistence type="predicted"/>
<dbReference type="PANTHER" id="PTHR36195">
    <property type="entry name" value="DOMAIN PROTEIN, PUTATIVE (AFU_ORTHOLOGUE AFUA_5G01990)-RELATED-RELATED"/>
    <property type="match status" value="1"/>
</dbReference>
<sequence length="361" mass="39169">MAAPVRYTPAVEDVKPDEADVVRQLNETFDTILETTAKDYGHAVRAVHAKSHGIIEGTLTIDADLPPELAQGLFATPGEHKVFLRLSTNPGDILDDAISLPRGLAMKVLDVPGERLPGAEGNTQDFVMVNATAFQAKSADAFLGNLKLLAKTTDVAEGGKKMLSAVLRGVNGALSAVGIESAAIRTLGGAPNVDPLGETYYSATPFRYGDHIAKFSLKPVAPGLRERNGAIIDTSGNRDAIRATVREEMQRMDGEWEFRVQLARDPQRQPVEDATVEWDEAEAPFARVGVVRARAQDSWDADRVAAVDEGMRFSVWTGLAAHQPLGNINRARRDTYRHSAEFRARTNGCPIHEPGRMVEPA</sequence>
<protein>
    <submittedName>
        <fullName evidence="1">Catalase</fullName>
    </submittedName>
</protein>
<dbReference type="EMBL" id="NWVD01000001">
    <property type="protein sequence ID" value="PCG10647.1"/>
    <property type="molecule type" value="Genomic_DNA"/>
</dbReference>
<accession>A0A2A4I416</accession>
<dbReference type="CDD" id="cd08152">
    <property type="entry name" value="y4iL_like"/>
    <property type="match status" value="1"/>
</dbReference>
<dbReference type="InterPro" id="IPR020835">
    <property type="entry name" value="Catalase_sf"/>
</dbReference>
<dbReference type="SUPFAM" id="SSF56634">
    <property type="entry name" value="Heme-dependent catalase-like"/>
    <property type="match status" value="1"/>
</dbReference>
<keyword evidence="2" id="KW-1185">Reference proteome</keyword>
<name>A0A2A4I416_9SPHN</name>
<dbReference type="GO" id="GO:0020037">
    <property type="term" value="F:heme binding"/>
    <property type="evidence" value="ECO:0007669"/>
    <property type="project" value="InterPro"/>
</dbReference>
<dbReference type="Gene3D" id="2.40.180.10">
    <property type="entry name" value="Catalase core domain"/>
    <property type="match status" value="1"/>
</dbReference>
<dbReference type="PANTHER" id="PTHR36195:SF4">
    <property type="entry name" value="DOMAIN PROTEIN, PUTATIVE (AFU_ORTHOLOGUE AFUA_5G01990)-RELATED"/>
    <property type="match status" value="1"/>
</dbReference>
<comment type="caution">
    <text evidence="1">The sequence shown here is derived from an EMBL/GenBank/DDBJ whole genome shotgun (WGS) entry which is preliminary data.</text>
</comment>
<dbReference type="AlphaFoldDB" id="A0A2A4I416"/>
<evidence type="ECO:0000313" key="2">
    <source>
        <dbReference type="Proteomes" id="UP000218784"/>
    </source>
</evidence>
<dbReference type="Proteomes" id="UP000218784">
    <property type="component" value="Unassembled WGS sequence"/>
</dbReference>
<reference evidence="1 2" key="1">
    <citation type="submission" date="2017-09" db="EMBL/GenBank/DDBJ databases">
        <title>Sphingomonas ginsenosidimutans KACC 14949, whole genome shotgun sequence.</title>
        <authorList>
            <person name="Feng G."/>
            <person name="Zhu H."/>
        </authorList>
    </citation>
    <scope>NUCLEOTIDE SEQUENCE [LARGE SCALE GENOMIC DNA]</scope>
    <source>
        <strain evidence="1 2">KACC 14949</strain>
    </source>
</reference>
<organism evidence="1 2">
    <name type="scientific">Sphingomonas ginsenosidimutans</name>
    <dbReference type="NCBI Taxonomy" id="862134"/>
    <lineage>
        <taxon>Bacteria</taxon>
        <taxon>Pseudomonadati</taxon>
        <taxon>Pseudomonadota</taxon>
        <taxon>Alphaproteobacteria</taxon>
        <taxon>Sphingomonadales</taxon>
        <taxon>Sphingomonadaceae</taxon>
        <taxon>Sphingomonas</taxon>
    </lineage>
</organism>
<evidence type="ECO:0000313" key="1">
    <source>
        <dbReference type="EMBL" id="PCG10647.1"/>
    </source>
</evidence>